<evidence type="ECO:0000259" key="2">
    <source>
        <dbReference type="Pfam" id="PF15084"/>
    </source>
</evidence>
<dbReference type="PANTHER" id="PTHR33667:SF7">
    <property type="entry name" value="RIKEN CDNA 1810020O05 GENE"/>
    <property type="match status" value="1"/>
</dbReference>
<dbReference type="OrthoDB" id="188352at2759"/>
<sequence length="1123" mass="129539">MGKCVVREVQQHCEPTIFDRSSVINTGAALSVATDSKVAEIPKVQGYYRFEYALTPDDTNLTSCDIAVFKNVAKIYPDNNEPRIVSTWEDDDNNIWITWTHNHTIELDRERLLKFVNHKIIVKIWDGKEYCLPRTKLDRPKLIRYPASSTTDDDKNSPKTIVQRVAQNYTKWLPKPLLYKLKRKLPVEIPLPSLSLQQTIRDIESQITPTEQQIEVSVIEKTTPELPIESADNIANEKNSVKKTKRSTSKSTTRAADDSETKFSKVKPTKHVDEKREKGAIQIIFPSKLLFVGSKEITCRIDDKTPQAIKDCFVNLSIDDFDVLSEHLATEYNPLSLKICHVVNMPSTPLSFKELRKQCEPVYCSYELFDQQEYRTTSKSHQRNIYWDDIYVCFMNLINETSLAKFRNSPIIYIELHDRDEKANIRKSGSSVFGTEVADESIGHVSAVIAKLTIHNPFESRGKPWFPYGTVKLDLSELLLGQTSLECFIPVVPCHAPDIISRTTNAKRIYGVPGAVDTGKYLPIQQGHFLEHGTQMKIVVRLAKPLVNLQLTQLQRSVIATPMTPFTRTVFVFDYNNLEFLSVIETNIHCINAKALELDVYPKNVQAAALSTYKLTEIQRKSLDLNIITGFHLFDDEHHIFVLEGLRDKGIEHLYEQLSKSENQKVDISYDSSLTFDERIYAKLNVDLTRIKLHRPLKEIVQQPLLYVRDMVPKESFEALRRLHEMVKMHNLRSSVKHNLFPTADMIVSLSKEFGVPITQKEFEAFSSYKPYSHNHKKEQSFSPTTATTMFNKNQDNDDDVDITSSKKQNFVEKNIQQIKDASSRNREHRIRENDQILFVAEGPVFHYSTQKLNTTEKALDQIRNYLTENYRSSSFSYNPDHRSGTFSPVLEQSNKDTFESLLRSDSKMSADVNWHYPGYKSSVDSNIHSRTPDPARLDELAKPPESWYKQNNNETKVRESFPWMARKDDFDLWKRHIPSPILNTTASITSEQSRESRSLSKLQQFVVDDERMKFLRSSPRTEMTIQGRLAASQLDKLKGLLKDDPKKKGFMAPKSFYRKLERNKSRSVIPHRSTQSAPLQRTFLRSQTNEDFYDEINDKRRYNLSVQSVETRSFRTLPLTVA</sequence>
<dbReference type="Proteomes" id="UP000663829">
    <property type="component" value="Unassembled WGS sequence"/>
</dbReference>
<dbReference type="EMBL" id="CAJNOQ010000197">
    <property type="protein sequence ID" value="CAF0770901.1"/>
    <property type="molecule type" value="Genomic_DNA"/>
</dbReference>
<gene>
    <name evidence="3" type="ORF">GPM918_LOCUS1919</name>
    <name evidence="4" type="ORF">SRO942_LOCUS1919</name>
</gene>
<dbReference type="Pfam" id="PF15084">
    <property type="entry name" value="DUF4550"/>
    <property type="match status" value="1"/>
</dbReference>
<keyword evidence="5" id="KW-1185">Reference proteome</keyword>
<dbReference type="EMBL" id="CAJOBC010000197">
    <property type="protein sequence ID" value="CAF3553022.1"/>
    <property type="molecule type" value="Genomic_DNA"/>
</dbReference>
<feature type="region of interest" description="Disordered" evidence="1">
    <location>
        <begin position="227"/>
        <end position="271"/>
    </location>
</feature>
<evidence type="ECO:0000313" key="4">
    <source>
        <dbReference type="EMBL" id="CAF3553022.1"/>
    </source>
</evidence>
<comment type="caution">
    <text evidence="3">The sequence shown here is derived from an EMBL/GenBank/DDBJ whole genome shotgun (WGS) entry which is preliminary data.</text>
</comment>
<organism evidence="3 5">
    <name type="scientific">Didymodactylos carnosus</name>
    <dbReference type="NCBI Taxonomy" id="1234261"/>
    <lineage>
        <taxon>Eukaryota</taxon>
        <taxon>Metazoa</taxon>
        <taxon>Spiralia</taxon>
        <taxon>Gnathifera</taxon>
        <taxon>Rotifera</taxon>
        <taxon>Eurotatoria</taxon>
        <taxon>Bdelloidea</taxon>
        <taxon>Philodinida</taxon>
        <taxon>Philodinidae</taxon>
        <taxon>Didymodactylos</taxon>
    </lineage>
</organism>
<evidence type="ECO:0000313" key="3">
    <source>
        <dbReference type="EMBL" id="CAF0770901.1"/>
    </source>
</evidence>
<protein>
    <recommendedName>
        <fullName evidence="2">DUF4550 domain-containing protein</fullName>
    </recommendedName>
</protein>
<name>A0A813QTB6_9BILA</name>
<dbReference type="PANTHER" id="PTHR33667">
    <property type="entry name" value="SI:DKEY-57N24.6"/>
    <property type="match status" value="1"/>
</dbReference>
<dbReference type="InterPro" id="IPR027876">
    <property type="entry name" value="DUF4550"/>
</dbReference>
<evidence type="ECO:0000313" key="5">
    <source>
        <dbReference type="Proteomes" id="UP000663829"/>
    </source>
</evidence>
<accession>A0A813QTB6</accession>
<dbReference type="AlphaFoldDB" id="A0A813QTB6"/>
<dbReference type="Proteomes" id="UP000681722">
    <property type="component" value="Unassembled WGS sequence"/>
</dbReference>
<feature type="domain" description="DUF4550" evidence="2">
    <location>
        <begin position="47"/>
        <end position="141"/>
    </location>
</feature>
<proteinExistence type="predicted"/>
<reference evidence="3" key="1">
    <citation type="submission" date="2021-02" db="EMBL/GenBank/DDBJ databases">
        <authorList>
            <person name="Nowell W R."/>
        </authorList>
    </citation>
    <scope>NUCLEOTIDE SEQUENCE</scope>
</reference>
<evidence type="ECO:0000256" key="1">
    <source>
        <dbReference type="SAM" id="MobiDB-lite"/>
    </source>
</evidence>